<name>A0A9P8T1U1_9ASCO</name>
<gene>
    <name evidence="2" type="ORF">OGATHE_004487</name>
</gene>
<dbReference type="Proteomes" id="UP000788993">
    <property type="component" value="Unassembled WGS sequence"/>
</dbReference>
<evidence type="ECO:0008006" key="4">
    <source>
        <dbReference type="Google" id="ProtNLM"/>
    </source>
</evidence>
<keyword evidence="3" id="KW-1185">Reference proteome</keyword>
<feature type="signal peptide" evidence="1">
    <location>
        <begin position="1"/>
        <end position="25"/>
    </location>
</feature>
<reference evidence="2" key="2">
    <citation type="submission" date="2021-01" db="EMBL/GenBank/DDBJ databases">
        <authorList>
            <person name="Schikora-Tamarit M.A."/>
        </authorList>
    </citation>
    <scope>NUCLEOTIDE SEQUENCE</scope>
    <source>
        <strain evidence="2">NCAIM Y.01608</strain>
    </source>
</reference>
<feature type="chain" id="PRO_5040243140" description="Secreted protein" evidence="1">
    <location>
        <begin position="26"/>
        <end position="86"/>
    </location>
</feature>
<comment type="caution">
    <text evidence="2">The sequence shown here is derived from an EMBL/GenBank/DDBJ whole genome shotgun (WGS) entry which is preliminary data.</text>
</comment>
<dbReference type="AlphaFoldDB" id="A0A9P8T1U1"/>
<keyword evidence="1" id="KW-0732">Signal</keyword>
<dbReference type="EMBL" id="JAEUBD010001266">
    <property type="protein sequence ID" value="KAH3662911.1"/>
    <property type="molecule type" value="Genomic_DNA"/>
</dbReference>
<accession>A0A9P8T1U1</accession>
<reference evidence="2" key="1">
    <citation type="journal article" date="2021" name="Open Biol.">
        <title>Shared evolutionary footprints suggest mitochondrial oxidative damage underlies multiple complex I losses in fungi.</title>
        <authorList>
            <person name="Schikora-Tamarit M.A."/>
            <person name="Marcet-Houben M."/>
            <person name="Nosek J."/>
            <person name="Gabaldon T."/>
        </authorList>
    </citation>
    <scope>NUCLEOTIDE SEQUENCE</scope>
    <source>
        <strain evidence="2">NCAIM Y.01608</strain>
    </source>
</reference>
<organism evidence="2 3">
    <name type="scientific">Ogataea polymorpha</name>
    <dbReference type="NCBI Taxonomy" id="460523"/>
    <lineage>
        <taxon>Eukaryota</taxon>
        <taxon>Fungi</taxon>
        <taxon>Dikarya</taxon>
        <taxon>Ascomycota</taxon>
        <taxon>Saccharomycotina</taxon>
        <taxon>Pichiomycetes</taxon>
        <taxon>Pichiales</taxon>
        <taxon>Pichiaceae</taxon>
        <taxon>Ogataea</taxon>
    </lineage>
</organism>
<proteinExistence type="predicted"/>
<evidence type="ECO:0000256" key="1">
    <source>
        <dbReference type="SAM" id="SignalP"/>
    </source>
</evidence>
<evidence type="ECO:0000313" key="2">
    <source>
        <dbReference type="EMBL" id="KAH3662911.1"/>
    </source>
</evidence>
<evidence type="ECO:0000313" key="3">
    <source>
        <dbReference type="Proteomes" id="UP000788993"/>
    </source>
</evidence>
<sequence>MMIKNWSLVFLSRLMLSQFSTITESTELLNFFKRISNFKWSEVKFWRKIDIVHKIPLWKQAWTLLAKGVSRPLKNRLKFWCDLLAP</sequence>
<protein>
    <recommendedName>
        <fullName evidence="4">Secreted protein</fullName>
    </recommendedName>
</protein>